<evidence type="ECO:0000256" key="1">
    <source>
        <dbReference type="SAM" id="Phobius"/>
    </source>
</evidence>
<organism evidence="2 3">
    <name type="scientific">Gossypium mustelinum</name>
    <name type="common">Cotton</name>
    <name type="synonym">Gossypium caicoense</name>
    <dbReference type="NCBI Taxonomy" id="34275"/>
    <lineage>
        <taxon>Eukaryota</taxon>
        <taxon>Viridiplantae</taxon>
        <taxon>Streptophyta</taxon>
        <taxon>Embryophyta</taxon>
        <taxon>Tracheophyta</taxon>
        <taxon>Spermatophyta</taxon>
        <taxon>Magnoliopsida</taxon>
        <taxon>eudicotyledons</taxon>
        <taxon>Gunneridae</taxon>
        <taxon>Pentapetalae</taxon>
        <taxon>rosids</taxon>
        <taxon>malvids</taxon>
        <taxon>Malvales</taxon>
        <taxon>Malvaceae</taxon>
        <taxon>Malvoideae</taxon>
        <taxon>Gossypium</taxon>
    </lineage>
</organism>
<dbReference type="AlphaFoldDB" id="A0A5D2XFZ9"/>
<keyword evidence="1" id="KW-0812">Transmembrane</keyword>
<feature type="transmembrane region" description="Helical" evidence="1">
    <location>
        <begin position="35"/>
        <end position="54"/>
    </location>
</feature>
<evidence type="ECO:0000313" key="2">
    <source>
        <dbReference type="EMBL" id="TYJ12600.1"/>
    </source>
</evidence>
<gene>
    <name evidence="2" type="ORF">E1A91_A11G362900v1</name>
</gene>
<keyword evidence="3" id="KW-1185">Reference proteome</keyword>
<reference evidence="2 3" key="1">
    <citation type="submission" date="2019-07" db="EMBL/GenBank/DDBJ databases">
        <title>WGS assembly of Gossypium mustelinum.</title>
        <authorList>
            <person name="Chen Z.J."/>
            <person name="Sreedasyam A."/>
            <person name="Ando A."/>
            <person name="Song Q."/>
            <person name="De L."/>
            <person name="Hulse-Kemp A."/>
            <person name="Ding M."/>
            <person name="Ye W."/>
            <person name="Kirkbride R."/>
            <person name="Jenkins J."/>
            <person name="Plott C."/>
            <person name="Lovell J."/>
            <person name="Lin Y.-M."/>
            <person name="Vaughn R."/>
            <person name="Liu B."/>
            <person name="Li W."/>
            <person name="Simpson S."/>
            <person name="Scheffler B."/>
            <person name="Saski C."/>
            <person name="Grover C."/>
            <person name="Hu G."/>
            <person name="Conover J."/>
            <person name="Carlson J."/>
            <person name="Shu S."/>
            <person name="Boston L."/>
            <person name="Williams M."/>
            <person name="Peterson D."/>
            <person name="Mcgee K."/>
            <person name="Jones D."/>
            <person name="Wendel J."/>
            <person name="Stelly D."/>
            <person name="Grimwood J."/>
            <person name="Schmutz J."/>
        </authorList>
    </citation>
    <scope>NUCLEOTIDE SEQUENCE [LARGE SCALE GENOMIC DNA]</scope>
    <source>
        <strain evidence="2">1408120.09</strain>
    </source>
</reference>
<accession>A0A5D2XFZ9</accession>
<protein>
    <submittedName>
        <fullName evidence="2">Uncharacterized protein</fullName>
    </submittedName>
</protein>
<keyword evidence="1" id="KW-1133">Transmembrane helix</keyword>
<dbReference type="Proteomes" id="UP000323597">
    <property type="component" value="Chromosome A11"/>
</dbReference>
<sequence length="60" mass="6760">MPCASVSSSEKEFSGGLVFQPSTSFENPDPCMVCYAYFLFNLTNGSCYYLLIMYKIYIST</sequence>
<evidence type="ECO:0000313" key="3">
    <source>
        <dbReference type="Proteomes" id="UP000323597"/>
    </source>
</evidence>
<proteinExistence type="predicted"/>
<dbReference type="EMBL" id="CM017646">
    <property type="protein sequence ID" value="TYJ12600.1"/>
    <property type="molecule type" value="Genomic_DNA"/>
</dbReference>
<keyword evidence="1" id="KW-0472">Membrane</keyword>
<name>A0A5D2XFZ9_GOSMU</name>